<dbReference type="EMBL" id="BMAW01132837">
    <property type="protein sequence ID" value="GFU45199.1"/>
    <property type="molecule type" value="Genomic_DNA"/>
</dbReference>
<evidence type="ECO:0000313" key="2">
    <source>
        <dbReference type="Proteomes" id="UP000887013"/>
    </source>
</evidence>
<dbReference type="AlphaFoldDB" id="A0A8X6QZH8"/>
<proteinExistence type="predicted"/>
<sequence length="137" mass="14933">MVHRRHHRNLPAPPARRDHCRHISSSSALPGLPYPGCPAAFSGRLLASISAIIGSSANIPAPFIGSSPEPLTHRLVDIIRNPQQHVAGSCAGCHHLIRLHPVASGFTLTRLLACNAYARGDITHLHHQVRAMHRRRS</sequence>
<name>A0A8X6QZH8_NEPPI</name>
<dbReference type="Proteomes" id="UP000887013">
    <property type="component" value="Unassembled WGS sequence"/>
</dbReference>
<gene>
    <name evidence="1" type="ORF">NPIL_472771</name>
</gene>
<comment type="caution">
    <text evidence="1">The sequence shown here is derived from an EMBL/GenBank/DDBJ whole genome shotgun (WGS) entry which is preliminary data.</text>
</comment>
<organism evidence="1 2">
    <name type="scientific">Nephila pilipes</name>
    <name type="common">Giant wood spider</name>
    <name type="synonym">Nephila maculata</name>
    <dbReference type="NCBI Taxonomy" id="299642"/>
    <lineage>
        <taxon>Eukaryota</taxon>
        <taxon>Metazoa</taxon>
        <taxon>Ecdysozoa</taxon>
        <taxon>Arthropoda</taxon>
        <taxon>Chelicerata</taxon>
        <taxon>Arachnida</taxon>
        <taxon>Araneae</taxon>
        <taxon>Araneomorphae</taxon>
        <taxon>Entelegynae</taxon>
        <taxon>Araneoidea</taxon>
        <taxon>Nephilidae</taxon>
        <taxon>Nephila</taxon>
    </lineage>
</organism>
<keyword evidence="2" id="KW-1185">Reference proteome</keyword>
<accession>A0A8X6QZH8</accession>
<protein>
    <submittedName>
        <fullName evidence="1">Uncharacterized protein</fullName>
    </submittedName>
</protein>
<evidence type="ECO:0000313" key="1">
    <source>
        <dbReference type="EMBL" id="GFU45199.1"/>
    </source>
</evidence>
<reference evidence="1" key="1">
    <citation type="submission" date="2020-08" db="EMBL/GenBank/DDBJ databases">
        <title>Multicomponent nature underlies the extraordinary mechanical properties of spider dragline silk.</title>
        <authorList>
            <person name="Kono N."/>
            <person name="Nakamura H."/>
            <person name="Mori M."/>
            <person name="Yoshida Y."/>
            <person name="Ohtoshi R."/>
            <person name="Malay A.D."/>
            <person name="Moran D.A.P."/>
            <person name="Tomita M."/>
            <person name="Numata K."/>
            <person name="Arakawa K."/>
        </authorList>
    </citation>
    <scope>NUCLEOTIDE SEQUENCE</scope>
</reference>